<dbReference type="STRING" id="1818881.A3196_19120"/>
<gene>
    <name evidence="1" type="ORF">A3196_19120</name>
</gene>
<accession>A0A1E2UHL5</accession>
<reference evidence="1 2" key="1">
    <citation type="submission" date="2016-03" db="EMBL/GenBank/DDBJ databases">
        <title>Chemosynthetic sulphur-oxidizing symbionts of marine invertebrate animals are capable of nitrogen fixation.</title>
        <authorList>
            <person name="Petersen J.M."/>
            <person name="Kemper A."/>
            <person name="Gruber-Vodicka H."/>
            <person name="Cardini U."/>
            <person name="Geest Mvander."/>
            <person name="Kleiner M."/>
            <person name="Bulgheresi S."/>
            <person name="Fussmann M."/>
            <person name="Herbold C."/>
            <person name="Seah B.K.B."/>
            <person name="Antony C.Paul."/>
            <person name="Liu D."/>
            <person name="Belitz A."/>
            <person name="Weber M."/>
        </authorList>
    </citation>
    <scope>NUCLEOTIDE SEQUENCE [LARGE SCALE GENOMIC DNA]</scope>
    <source>
        <strain evidence="1">G_D</strain>
    </source>
</reference>
<protein>
    <submittedName>
        <fullName evidence="1">Uncharacterized protein</fullName>
    </submittedName>
</protein>
<evidence type="ECO:0000313" key="1">
    <source>
        <dbReference type="EMBL" id="ODB92884.1"/>
    </source>
</evidence>
<evidence type="ECO:0000313" key="2">
    <source>
        <dbReference type="Proteomes" id="UP000094849"/>
    </source>
</evidence>
<organism evidence="1 2">
    <name type="scientific">Candidatus Thiodiazotropha endoloripes</name>
    <dbReference type="NCBI Taxonomy" id="1818881"/>
    <lineage>
        <taxon>Bacteria</taxon>
        <taxon>Pseudomonadati</taxon>
        <taxon>Pseudomonadota</taxon>
        <taxon>Gammaproteobacteria</taxon>
        <taxon>Chromatiales</taxon>
        <taxon>Sedimenticolaceae</taxon>
        <taxon>Candidatus Thiodiazotropha</taxon>
    </lineage>
</organism>
<proteinExistence type="predicted"/>
<dbReference type="EMBL" id="LVJZ01000005">
    <property type="protein sequence ID" value="ODB92884.1"/>
    <property type="molecule type" value="Genomic_DNA"/>
</dbReference>
<dbReference type="PROSITE" id="PS51257">
    <property type="entry name" value="PROKAR_LIPOPROTEIN"/>
    <property type="match status" value="1"/>
</dbReference>
<comment type="caution">
    <text evidence="1">The sequence shown here is derived from an EMBL/GenBank/DDBJ whole genome shotgun (WGS) entry which is preliminary data.</text>
</comment>
<name>A0A1E2UHL5_9GAMM</name>
<keyword evidence="2" id="KW-1185">Reference proteome</keyword>
<sequence length="64" mass="7255">MMKAAFLAIPILISGCSDSVDVEFFNYQDCRKKMTAEYIDQGIDPVAANMKSKAYCKEQQADRR</sequence>
<dbReference type="Proteomes" id="UP000094849">
    <property type="component" value="Unassembled WGS sequence"/>
</dbReference>
<dbReference type="AlphaFoldDB" id="A0A1E2UHL5"/>